<gene>
    <name evidence="2" type="ORF">H9644_19970</name>
</gene>
<feature type="transmembrane region" description="Helical" evidence="1">
    <location>
        <begin position="30"/>
        <end position="47"/>
    </location>
</feature>
<feature type="transmembrane region" description="Helical" evidence="1">
    <location>
        <begin position="137"/>
        <end position="154"/>
    </location>
</feature>
<dbReference type="EMBL" id="JACSQI010000017">
    <property type="protein sequence ID" value="MBD7975289.1"/>
    <property type="molecule type" value="Genomic_DNA"/>
</dbReference>
<keyword evidence="1" id="KW-0812">Transmembrane</keyword>
<dbReference type="RefSeq" id="WP_105289027.1">
    <property type="nucleotide sequence ID" value="NZ_JACSQI010000017.1"/>
</dbReference>
<dbReference type="Proteomes" id="UP000605603">
    <property type="component" value="Unassembled WGS sequence"/>
</dbReference>
<sequence length="374" mass="43944">MNVVQAMVIIYLCYLIICFYFKLEITHPAVVHTIIWLISASLILVFAEEKYLPNNYYIVIANSMFFIFSFIGGISLFNKNKVSKLNIDKESYVKALPFCLIILFYLIILITYNLNVLSNISAFRDYLVADDGANYGLLGRIAMLSLFSSCFLLLRSRRLFLISTVLCIPIIIILSAKTLVLLYLITILILTPNRLKISKLLIFVSLFIIFFIGIMRLRYPEASFDLILYYLYNYISGGFLAFSQLPDSYNQVFGFYSFRNVYLWLNVLYPVEIANILQEWVNVPFPVNVYTYLRPYYMDFGYFSLLFPIIFGFFSGRIYVQKYRKKRIYYIVYPITFYAIAMQLFDDQYLTWLSNWLLLIITGYVMTWEGGCRK</sequence>
<comment type="caution">
    <text evidence="2">The sequence shown here is derived from an EMBL/GenBank/DDBJ whole genome shotgun (WGS) entry which is preliminary data.</text>
</comment>
<feature type="transmembrane region" description="Helical" evidence="1">
    <location>
        <begin position="98"/>
        <end position="117"/>
    </location>
</feature>
<feature type="transmembrane region" description="Helical" evidence="1">
    <location>
        <begin position="6"/>
        <end position="23"/>
    </location>
</feature>
<feature type="transmembrane region" description="Helical" evidence="1">
    <location>
        <begin position="197"/>
        <end position="215"/>
    </location>
</feature>
<feature type="transmembrane region" description="Helical" evidence="1">
    <location>
        <begin position="300"/>
        <end position="320"/>
    </location>
</feature>
<organism evidence="2 3">
    <name type="scientific">Escherichia whittamii</name>
    <dbReference type="NCBI Taxonomy" id="2762229"/>
    <lineage>
        <taxon>Bacteria</taxon>
        <taxon>Pseudomonadati</taxon>
        <taxon>Pseudomonadota</taxon>
        <taxon>Gammaproteobacteria</taxon>
        <taxon>Enterobacterales</taxon>
        <taxon>Enterobacteriaceae</taxon>
        <taxon>Escherichia</taxon>
    </lineage>
</organism>
<protein>
    <submittedName>
        <fullName evidence="2">Oligosaccharide repeat unit polymerase</fullName>
    </submittedName>
</protein>
<feature type="transmembrane region" description="Helical" evidence="1">
    <location>
        <begin position="327"/>
        <end position="345"/>
    </location>
</feature>
<keyword evidence="1" id="KW-1133">Transmembrane helix</keyword>
<proteinExistence type="predicted"/>
<evidence type="ECO:0000313" key="2">
    <source>
        <dbReference type="EMBL" id="MBD7975289.1"/>
    </source>
</evidence>
<feature type="transmembrane region" description="Helical" evidence="1">
    <location>
        <begin position="227"/>
        <end position="245"/>
    </location>
</feature>
<name>A0ABR8TI48_9ESCH</name>
<feature type="transmembrane region" description="Helical" evidence="1">
    <location>
        <begin position="351"/>
        <end position="368"/>
    </location>
</feature>
<evidence type="ECO:0000256" key="1">
    <source>
        <dbReference type="SAM" id="Phobius"/>
    </source>
</evidence>
<evidence type="ECO:0000313" key="3">
    <source>
        <dbReference type="Proteomes" id="UP000605603"/>
    </source>
</evidence>
<reference evidence="2 3" key="1">
    <citation type="submission" date="2020-08" db="EMBL/GenBank/DDBJ databases">
        <title>A Genomic Blueprint of the Chicken Gut Microbiome.</title>
        <authorList>
            <person name="Gilroy R."/>
            <person name="Ravi A."/>
            <person name="Getino M."/>
            <person name="Pursley I."/>
            <person name="Horton D.L."/>
            <person name="Alikhan N.-F."/>
            <person name="Baker D."/>
            <person name="Gharbi K."/>
            <person name="Hall N."/>
            <person name="Watson M."/>
            <person name="Adriaenssens E.M."/>
            <person name="Foster-Nyarko E."/>
            <person name="Jarju S."/>
            <person name="Secka A."/>
            <person name="Antonio M."/>
            <person name="Oren A."/>
            <person name="Chaudhuri R."/>
            <person name="La Ragione R.M."/>
            <person name="Hildebrand F."/>
            <person name="Pallen M.J."/>
        </authorList>
    </citation>
    <scope>NUCLEOTIDE SEQUENCE [LARGE SCALE GENOMIC DNA]</scope>
    <source>
        <strain evidence="2 3">Sa2BVA5</strain>
    </source>
</reference>
<keyword evidence="1" id="KW-0472">Membrane</keyword>
<keyword evidence="3" id="KW-1185">Reference proteome</keyword>
<accession>A0ABR8TI48</accession>
<dbReference type="NCBIfam" id="TIGR04370">
    <property type="entry name" value="glyco_rpt_poly"/>
    <property type="match status" value="1"/>
</dbReference>
<feature type="transmembrane region" description="Helical" evidence="1">
    <location>
        <begin position="59"/>
        <end position="77"/>
    </location>
</feature>
<feature type="transmembrane region" description="Helical" evidence="1">
    <location>
        <begin position="166"/>
        <end position="191"/>
    </location>
</feature>